<feature type="compositionally biased region" description="Polar residues" evidence="1">
    <location>
        <begin position="20"/>
        <end position="33"/>
    </location>
</feature>
<feature type="compositionally biased region" description="Polar residues" evidence="1">
    <location>
        <begin position="347"/>
        <end position="363"/>
    </location>
</feature>
<evidence type="ECO:0000313" key="3">
    <source>
        <dbReference type="Proteomes" id="UP000616885"/>
    </source>
</evidence>
<protein>
    <submittedName>
        <fullName evidence="2">Uncharacterized protein</fullName>
    </submittedName>
</protein>
<dbReference type="InterPro" id="IPR018800">
    <property type="entry name" value="PRCC"/>
</dbReference>
<reference evidence="2" key="1">
    <citation type="submission" date="2020-10" db="EMBL/GenBank/DDBJ databases">
        <title>High-Quality Genome Resource of Clonostachys rosea strain S41 by Oxford Nanopore Long-Read Sequencing.</title>
        <authorList>
            <person name="Wang H."/>
        </authorList>
    </citation>
    <scope>NUCLEOTIDE SEQUENCE</scope>
    <source>
        <strain evidence="2">S41</strain>
    </source>
</reference>
<dbReference type="Pfam" id="PF10253">
    <property type="entry name" value="PRCC"/>
    <property type="match status" value="1"/>
</dbReference>
<feature type="compositionally biased region" description="Pro residues" evidence="1">
    <location>
        <begin position="83"/>
        <end position="95"/>
    </location>
</feature>
<comment type="caution">
    <text evidence="2">The sequence shown here is derived from an EMBL/GenBank/DDBJ whole genome shotgun (WGS) entry which is preliminary data.</text>
</comment>
<feature type="region of interest" description="Disordered" evidence="1">
    <location>
        <begin position="411"/>
        <end position="470"/>
    </location>
</feature>
<evidence type="ECO:0000256" key="1">
    <source>
        <dbReference type="SAM" id="MobiDB-lite"/>
    </source>
</evidence>
<feature type="compositionally biased region" description="Polar residues" evidence="1">
    <location>
        <begin position="435"/>
        <end position="447"/>
    </location>
</feature>
<proteinExistence type="predicted"/>
<dbReference type="PANTHER" id="PTHR13621:SF2">
    <property type="entry name" value="PROLINE-RICH PROTEIN PRCC"/>
    <property type="match status" value="1"/>
</dbReference>
<feature type="compositionally biased region" description="Basic and acidic residues" evidence="1">
    <location>
        <begin position="448"/>
        <end position="470"/>
    </location>
</feature>
<feature type="region of interest" description="Disordered" evidence="1">
    <location>
        <begin position="16"/>
        <end position="363"/>
    </location>
</feature>
<feature type="compositionally biased region" description="Polar residues" evidence="1">
    <location>
        <begin position="40"/>
        <end position="53"/>
    </location>
</feature>
<dbReference type="Proteomes" id="UP000616885">
    <property type="component" value="Unassembled WGS sequence"/>
</dbReference>
<organism evidence="2 3">
    <name type="scientific">Bionectria ochroleuca</name>
    <name type="common">Gliocladium roseum</name>
    <dbReference type="NCBI Taxonomy" id="29856"/>
    <lineage>
        <taxon>Eukaryota</taxon>
        <taxon>Fungi</taxon>
        <taxon>Dikarya</taxon>
        <taxon>Ascomycota</taxon>
        <taxon>Pezizomycotina</taxon>
        <taxon>Sordariomycetes</taxon>
        <taxon>Hypocreomycetidae</taxon>
        <taxon>Hypocreales</taxon>
        <taxon>Bionectriaceae</taxon>
        <taxon>Clonostachys</taxon>
    </lineage>
</organism>
<dbReference type="AlphaFoldDB" id="A0A8H7N367"/>
<name>A0A8H7N367_BIOOC</name>
<feature type="compositionally biased region" description="Basic and acidic residues" evidence="1">
    <location>
        <begin position="231"/>
        <end position="241"/>
    </location>
</feature>
<gene>
    <name evidence="2" type="ORF">IM811_003887</name>
</gene>
<dbReference type="PANTHER" id="PTHR13621">
    <property type="entry name" value="PROLINE-RICH PROTEIN PRCC"/>
    <property type="match status" value="1"/>
</dbReference>
<evidence type="ECO:0000313" key="2">
    <source>
        <dbReference type="EMBL" id="KAF9745586.1"/>
    </source>
</evidence>
<feature type="compositionally biased region" description="Low complexity" evidence="1">
    <location>
        <begin position="288"/>
        <end position="303"/>
    </location>
</feature>
<feature type="compositionally biased region" description="Basic residues" evidence="1">
    <location>
        <begin position="62"/>
        <end position="76"/>
    </location>
</feature>
<accession>A0A8H7N367</accession>
<feature type="compositionally biased region" description="Polar residues" evidence="1">
    <location>
        <begin position="272"/>
        <end position="287"/>
    </location>
</feature>
<dbReference type="GO" id="GO:0005634">
    <property type="term" value="C:nucleus"/>
    <property type="evidence" value="ECO:0007669"/>
    <property type="project" value="TreeGrafter"/>
</dbReference>
<dbReference type="EMBL" id="JADCTT010000012">
    <property type="protein sequence ID" value="KAF9745586.1"/>
    <property type="molecule type" value="Genomic_DNA"/>
</dbReference>
<sequence length="470" mass="49599">MGTTLPCQHSRVSAVPLADVTSQRPTTGITSTKAKLHSAHGTNSHQAPSSSTALPFLPPSLRRIHSIAHSPHRRKWVSSTTPSPTPRTTKPPAPKPVAQTQQNRPSSKKPFQKVVDRSNPGKIVLNLPQPKADGAASTSDEPPAKRARTGGKGGLFSGLNSFLPPPKNANKAVMSSSGAISKPKPGVNLKTSAAPGFSREGEDEEGQSGSGGGGGLNLPPPKSQAAPSIPEEQKAAEDVKLVGKPLMFRPLSVARNPKKKKVPKAAAPVAPSSTNSVISEGQRNGNGQVQSAPQPAPAPKKVSLFSLHTEEPSGPSASSGQDGAYEPLFDSQDTATGSVTGPYGNPDATQQQHTPTAAVSNQSESLQYIADDLNLSAAERRELFGRGGLSAAQATKKVINFNMDREYQHNREMQASGEQQIHNPLRSINAEGKSSLKQLVQNAQTQREALEENFAKGKSNRKEASSRYGW</sequence>